<protein>
    <submittedName>
        <fullName evidence="1">Uncharacterized protein</fullName>
    </submittedName>
</protein>
<accession>A0A0S4XR97</accession>
<gene>
    <name evidence="1" type="ORF">BN3087_980002</name>
</gene>
<name>A0A0S4XR97_9BACT</name>
<sequence length="187" mass="21518">MSTYDADNKENAFGSFAFGQLFMKPEYNKDAPTALECTRNAFLYVAARESLKRGYPYFVIADNNSNLSGMDNNLLGIPTVNYQAWSNYCNPEYRFKKTGLENFKCQFRKPFKDIPNRIDSYVVMYKQKNYLFPTWDAKKTMQEAKVKANECIDFSKYGPEVKSVDSIRMIINGKYPALDSNGSIVDK</sequence>
<dbReference type="AlphaFoldDB" id="A0A0S4XR97"/>
<organism evidence="1">
    <name type="scientific">Sulfurovum sp. enrichment culture clone C5</name>
    <dbReference type="NCBI Taxonomy" id="497650"/>
    <lineage>
        <taxon>Bacteria</taxon>
        <taxon>Pseudomonadati</taxon>
        <taxon>Campylobacterota</taxon>
        <taxon>Epsilonproteobacteria</taxon>
        <taxon>Campylobacterales</taxon>
        <taxon>Sulfurovaceae</taxon>
        <taxon>Sulfurovum</taxon>
        <taxon>environmental samples</taxon>
    </lineage>
</organism>
<dbReference type="EMBL" id="FAXN01000104">
    <property type="protein sequence ID" value="CUV66617.1"/>
    <property type="molecule type" value="Genomic_DNA"/>
</dbReference>
<proteinExistence type="predicted"/>
<evidence type="ECO:0000313" key="1">
    <source>
        <dbReference type="EMBL" id="CUV66617.1"/>
    </source>
</evidence>
<reference evidence="1" key="1">
    <citation type="submission" date="2015-11" db="EMBL/GenBank/DDBJ databases">
        <authorList>
            <person name="Zhang Y."/>
            <person name="Guo Z."/>
        </authorList>
    </citation>
    <scope>NUCLEOTIDE SEQUENCE</scope>
    <source>
        <strain evidence="1">BN30871</strain>
    </source>
</reference>